<feature type="region of interest" description="Disordered" evidence="1">
    <location>
        <begin position="44"/>
        <end position="66"/>
    </location>
</feature>
<reference evidence="2" key="2">
    <citation type="submission" date="2021-02" db="EMBL/GenBank/DDBJ databases">
        <authorList>
            <person name="Kimball J.A."/>
            <person name="Haas M.W."/>
            <person name="Macchietto M."/>
            <person name="Kono T."/>
            <person name="Duquette J."/>
            <person name="Shao M."/>
        </authorList>
    </citation>
    <scope>NUCLEOTIDE SEQUENCE</scope>
    <source>
        <tissue evidence="2">Fresh leaf tissue</tissue>
    </source>
</reference>
<sequence length="112" mass="12377">MQAAERRHTTISQAWDPPEFAFYRSVARGDQGSAIDLLQQRQMQMANNQNTGSNNEEGAANGLPRSVVPNWGATGQLQSGLQSANHPTLAKMMANQNQLITTLWTQMQHQQA</sequence>
<reference evidence="2" key="1">
    <citation type="journal article" date="2021" name="bioRxiv">
        <title>Whole Genome Assembly and Annotation of Northern Wild Rice, Zizania palustris L., Supports a Whole Genome Duplication in the Zizania Genus.</title>
        <authorList>
            <person name="Haas M."/>
            <person name="Kono T."/>
            <person name="Macchietto M."/>
            <person name="Millas R."/>
            <person name="McGilp L."/>
            <person name="Shao M."/>
            <person name="Duquette J."/>
            <person name="Hirsch C.N."/>
            <person name="Kimball J."/>
        </authorList>
    </citation>
    <scope>NUCLEOTIDE SEQUENCE</scope>
    <source>
        <tissue evidence="2">Fresh leaf tissue</tissue>
    </source>
</reference>
<organism evidence="2 3">
    <name type="scientific">Zizania palustris</name>
    <name type="common">Northern wild rice</name>
    <dbReference type="NCBI Taxonomy" id="103762"/>
    <lineage>
        <taxon>Eukaryota</taxon>
        <taxon>Viridiplantae</taxon>
        <taxon>Streptophyta</taxon>
        <taxon>Embryophyta</taxon>
        <taxon>Tracheophyta</taxon>
        <taxon>Spermatophyta</taxon>
        <taxon>Magnoliopsida</taxon>
        <taxon>Liliopsida</taxon>
        <taxon>Poales</taxon>
        <taxon>Poaceae</taxon>
        <taxon>BOP clade</taxon>
        <taxon>Oryzoideae</taxon>
        <taxon>Oryzeae</taxon>
        <taxon>Zizaniinae</taxon>
        <taxon>Zizania</taxon>
    </lineage>
</organism>
<evidence type="ECO:0000256" key="1">
    <source>
        <dbReference type="SAM" id="MobiDB-lite"/>
    </source>
</evidence>
<comment type="caution">
    <text evidence="2">The sequence shown here is derived from an EMBL/GenBank/DDBJ whole genome shotgun (WGS) entry which is preliminary data.</text>
</comment>
<proteinExistence type="predicted"/>
<keyword evidence="3" id="KW-1185">Reference proteome</keyword>
<dbReference type="AlphaFoldDB" id="A0A8J5VNV5"/>
<gene>
    <name evidence="2" type="ORF">GUJ93_ZPchr0004g38720</name>
</gene>
<evidence type="ECO:0000313" key="2">
    <source>
        <dbReference type="EMBL" id="KAG8065371.1"/>
    </source>
</evidence>
<dbReference type="Proteomes" id="UP000729402">
    <property type="component" value="Unassembled WGS sequence"/>
</dbReference>
<protein>
    <submittedName>
        <fullName evidence="2">Uncharacterized protein</fullName>
    </submittedName>
</protein>
<evidence type="ECO:0000313" key="3">
    <source>
        <dbReference type="Proteomes" id="UP000729402"/>
    </source>
</evidence>
<name>A0A8J5VNV5_ZIZPA</name>
<accession>A0A8J5VNV5</accession>
<dbReference type="EMBL" id="JAAALK010000285">
    <property type="protein sequence ID" value="KAG8065371.1"/>
    <property type="molecule type" value="Genomic_DNA"/>
</dbReference>